<evidence type="ECO:0000313" key="2">
    <source>
        <dbReference type="Proteomes" id="UP000642509"/>
    </source>
</evidence>
<reference evidence="2" key="1">
    <citation type="journal article" date="2019" name="Int. J. Syst. Evol. Microbiol.">
        <title>The Global Catalogue of Microorganisms (GCM) 10K type strain sequencing project: providing services to taxonomists for standard genome sequencing and annotation.</title>
        <authorList>
            <consortium name="The Broad Institute Genomics Platform"/>
            <consortium name="The Broad Institute Genome Sequencing Center for Infectious Disease"/>
            <person name="Wu L."/>
            <person name="Ma J."/>
        </authorList>
    </citation>
    <scope>NUCLEOTIDE SEQUENCE [LARGE SCALE GENOMIC DNA]</scope>
    <source>
        <strain evidence="2">CGMCC 1.7064</strain>
    </source>
</reference>
<sequence>MMSGKGCSARSSTAGEMLRVVHIGPPADHEGPPACDVLTGMMAATAGFSAPDLQLPLEATSPQDVTAWGIPLRRTTEDGVPTDDAPMVFRKARSGELIRVRPGVFAPAEPWNTASRDDRFGASATALALTSRTDPVFCRETALLLYGLPLVNRPALLTLRASSTSVAGSVKRSKPKGATWPLFDERRISVPRAWSDLSSAQQHPFRQRLVPGSSLVLEDLRLCLADTLPRLPWEDAIVVADALLSGLRNSPINMPAVVATPWTAQDLNSMADTSSTQKAAHRLRRIADFASPLSGSPGESWSRVVIEQLGFEPPELQHHVRTADGQLLGILDFWWKGLRLAGEFDGKRKYAGGNSYSGRDVDPVILDEKLRSERIQEEDVRFVRWMWDDLTSPRRLEAKLLRAGVPRR</sequence>
<dbReference type="Proteomes" id="UP000642509">
    <property type="component" value="Unassembled WGS sequence"/>
</dbReference>
<protein>
    <recommendedName>
        <fullName evidence="3">Winged helix DNA-binding domain-containing protein</fullName>
    </recommendedName>
</protein>
<accession>A0ABQ2M5J0</accession>
<dbReference type="EMBL" id="BMLQ01000007">
    <property type="protein sequence ID" value="GGO47459.1"/>
    <property type="molecule type" value="Genomic_DNA"/>
</dbReference>
<evidence type="ECO:0000313" key="1">
    <source>
        <dbReference type="EMBL" id="GGO47459.1"/>
    </source>
</evidence>
<gene>
    <name evidence="1" type="ORF">GCM10010977_24740</name>
</gene>
<comment type="caution">
    <text evidence="1">The sequence shown here is derived from an EMBL/GenBank/DDBJ whole genome shotgun (WGS) entry which is preliminary data.</text>
</comment>
<proteinExistence type="predicted"/>
<organism evidence="1 2">
    <name type="scientific">Citricoccus zhacaiensis</name>
    <dbReference type="NCBI Taxonomy" id="489142"/>
    <lineage>
        <taxon>Bacteria</taxon>
        <taxon>Bacillati</taxon>
        <taxon>Actinomycetota</taxon>
        <taxon>Actinomycetes</taxon>
        <taxon>Micrococcales</taxon>
        <taxon>Micrococcaceae</taxon>
        <taxon>Citricoccus</taxon>
    </lineage>
</organism>
<keyword evidence="2" id="KW-1185">Reference proteome</keyword>
<evidence type="ECO:0008006" key="3">
    <source>
        <dbReference type="Google" id="ProtNLM"/>
    </source>
</evidence>
<name>A0ABQ2M5J0_9MICC</name>